<comment type="caution">
    <text evidence="10">Lacks conserved residue(s) required for the propagation of feature annotation.</text>
</comment>
<accession>A0A8C4RAH2</accession>
<dbReference type="GO" id="GO:0030335">
    <property type="term" value="P:positive regulation of cell migration"/>
    <property type="evidence" value="ECO:0007669"/>
    <property type="project" value="TreeGrafter"/>
</dbReference>
<dbReference type="GO" id="GO:0007411">
    <property type="term" value="P:axon guidance"/>
    <property type="evidence" value="ECO:0007669"/>
    <property type="project" value="TreeGrafter"/>
</dbReference>
<evidence type="ECO:0000256" key="7">
    <source>
        <dbReference type="ARBA" id="ARBA00023136"/>
    </source>
</evidence>
<evidence type="ECO:0000256" key="2">
    <source>
        <dbReference type="ARBA" id="ARBA00022692"/>
    </source>
</evidence>
<dbReference type="FunFam" id="2.20.100.10:FF:000021">
    <property type="entry name" value="semaphorin-5B isoform X1"/>
    <property type="match status" value="1"/>
</dbReference>
<dbReference type="InterPro" id="IPR057563">
    <property type="entry name" value="Sema5A/B-like_TSP-1"/>
</dbReference>
<feature type="chain" id="PRO_5034651326" description="Sema domain-containing protein" evidence="12">
    <location>
        <begin position="41"/>
        <end position="1131"/>
    </location>
</feature>
<evidence type="ECO:0000256" key="12">
    <source>
        <dbReference type="SAM" id="SignalP"/>
    </source>
</evidence>
<organism evidence="14 15">
    <name type="scientific">Eptatretus burgeri</name>
    <name type="common">Inshore hagfish</name>
    <dbReference type="NCBI Taxonomy" id="7764"/>
    <lineage>
        <taxon>Eukaryota</taxon>
        <taxon>Metazoa</taxon>
        <taxon>Chordata</taxon>
        <taxon>Craniata</taxon>
        <taxon>Vertebrata</taxon>
        <taxon>Cyclostomata</taxon>
        <taxon>Myxini</taxon>
        <taxon>Myxiniformes</taxon>
        <taxon>Myxinidae</taxon>
        <taxon>Eptatretinae</taxon>
        <taxon>Eptatretus</taxon>
    </lineage>
</organism>
<dbReference type="GO" id="GO:0071526">
    <property type="term" value="P:semaphorin-plexin signaling pathway"/>
    <property type="evidence" value="ECO:0007669"/>
    <property type="project" value="TreeGrafter"/>
</dbReference>
<evidence type="ECO:0000256" key="10">
    <source>
        <dbReference type="PROSITE-ProRule" id="PRU00352"/>
    </source>
</evidence>
<dbReference type="Pfam" id="PF23260">
    <property type="entry name" value="TSP1_2"/>
    <property type="match status" value="1"/>
</dbReference>
<dbReference type="InterPro" id="IPR001627">
    <property type="entry name" value="Semap_dom"/>
</dbReference>
<dbReference type="SUPFAM" id="SSF103575">
    <property type="entry name" value="Plexin repeat"/>
    <property type="match status" value="1"/>
</dbReference>
<evidence type="ECO:0000256" key="3">
    <source>
        <dbReference type="ARBA" id="ARBA00022737"/>
    </source>
</evidence>
<dbReference type="PANTHER" id="PTHR11036">
    <property type="entry name" value="SEMAPHORIN"/>
    <property type="match status" value="1"/>
</dbReference>
<dbReference type="FunFam" id="2.20.100.10:FF:000001">
    <property type="entry name" value="semaphorin-5A isoform X1"/>
    <property type="match status" value="3"/>
</dbReference>
<dbReference type="SUPFAM" id="SSF101912">
    <property type="entry name" value="Sema domain"/>
    <property type="match status" value="1"/>
</dbReference>
<keyword evidence="7 11" id="KW-0472">Membrane</keyword>
<evidence type="ECO:0000259" key="13">
    <source>
        <dbReference type="PROSITE" id="PS51004"/>
    </source>
</evidence>
<evidence type="ECO:0000256" key="8">
    <source>
        <dbReference type="ARBA" id="ARBA00023157"/>
    </source>
</evidence>
<dbReference type="Proteomes" id="UP000694388">
    <property type="component" value="Unplaced"/>
</dbReference>
<dbReference type="SUPFAM" id="SSF82895">
    <property type="entry name" value="TSP-1 type 1 repeat"/>
    <property type="match status" value="6"/>
</dbReference>
<dbReference type="InterPro" id="IPR015943">
    <property type="entry name" value="WD40/YVTN_repeat-like_dom_sf"/>
</dbReference>
<dbReference type="AlphaFoldDB" id="A0A8C4RAH2"/>
<dbReference type="PROSITE" id="PS50092">
    <property type="entry name" value="TSP1"/>
    <property type="match status" value="6"/>
</dbReference>
<dbReference type="GO" id="GO:0005886">
    <property type="term" value="C:plasma membrane"/>
    <property type="evidence" value="ECO:0007669"/>
    <property type="project" value="TreeGrafter"/>
</dbReference>
<reference evidence="14" key="1">
    <citation type="submission" date="2025-08" db="UniProtKB">
        <authorList>
            <consortium name="Ensembl"/>
        </authorList>
    </citation>
    <scope>IDENTIFICATION</scope>
</reference>
<feature type="domain" description="Sema" evidence="13">
    <location>
        <begin position="54"/>
        <end position="541"/>
    </location>
</feature>
<dbReference type="Ensembl" id="ENSEBUT00000027835.1">
    <property type="protein sequence ID" value="ENSEBUP00000027259.1"/>
    <property type="gene ID" value="ENSEBUG00000016714.1"/>
</dbReference>
<keyword evidence="6 11" id="KW-1133">Transmembrane helix</keyword>
<dbReference type="SMART" id="SM00630">
    <property type="entry name" value="Sema"/>
    <property type="match status" value="1"/>
</dbReference>
<sequence length="1131" mass="124063">MPGCEAPPPFSPVNVAHPIAMVIEHFLLLLFPLLRSVVNADPEENEGECKHRKHPQRTYEELKPYLHAFTFPGAQNFSDLVFDPTNGQLVIGARNYLFQLSLADLSLIQVTEWGCDNATQTSCYSKGKNEVDCHNYIRVLLLRENHVFACGTNAFTPVCTTRQPQNVSVELERINGVARCPYDPSQSLAALSTERGEVYVATVIDFAGRDPAIYRSLGGSPSLRTAQYNSRWLNGEYDGEQLSKLLKETFFNLCIHTQHFNRTHLSNLPEPTFVSAFESGPFIFFLFHETAMELQACGASTGVASRIARLCRNDVGGRFLLEDTWTTFSKARLECRAPGSNGHGFSELKAAVFLPSSGLLYGLFTGGRGGLRSSAVCIYSMSSISQAFAGDFLTQDASRGPWLHSPNPNPTFQCGTVTEGPNTKLTELSLVDAKRLLLKEETIHPLFDPLLVQLGQSLSHLAVDVLKSSGGEPRHVIFTATDGGSVLKVLTWPDTKRRPCLIEELQVVAMGDSGDIQGLRLAPDGTALLVLLRNGVTRLPLARCTMHTTHSACLQAQDPYCGWDSALRLCTAWQDGTAITGGHWEQDLSACPVQNLTRDGSLGPWASWSLCDQVAEDVTGSCKCRQRSCDNPKPRCGGRPCNGNTVQVANCSRDGGWTPWSLWSSCSTSCAIGFRVRQRSCSNPTPRHGGRVCVGQNREERFCNERAHCPLPVSWAPWSAWGGCTAPCGGGTRLRHRTCHNGDGPDGAPCRGCNTEHQQCNMDPCPEVRKTTPWSPWFQVNGSEVGTEKRHRYTCRARVPNARGLELIRRKTETRVCSDGTAHCATEAPADEVSQRRVVDGTWGSWTRWGECSRDCGRGFSSRHRFCDSPAPLAGGLICSGSPIEYQECNRQPCPVHGGWTCWSTWTSCSASCAGGHRQRRRSCIQPSPSHGGDICLGLHTEEALCNIQPCSDGWSAWSDWAPCDGNGMRSQSRRCLAPFPQLLQCQGNATQSQPCPSHLNAVEIRMAYAAIKDKRCADYTLVHMILTGLGCGVAGCLVTLLLLFALSHCGRKTKCQTNPSNTSLPPAPLNTSFSPHMGNKLEKFDSLEAIKVLNKNCLVNEENKCTNSQAQHTRTFANTIYSGINTYEPY</sequence>
<reference evidence="14" key="2">
    <citation type="submission" date="2025-09" db="UniProtKB">
        <authorList>
            <consortium name="Ensembl"/>
        </authorList>
    </citation>
    <scope>IDENTIFICATION</scope>
</reference>
<feature type="transmembrane region" description="Helical" evidence="11">
    <location>
        <begin position="1022"/>
        <end position="1047"/>
    </location>
</feature>
<keyword evidence="9" id="KW-0325">Glycoprotein</keyword>
<dbReference type="OMA" id="ERYCRND"/>
<keyword evidence="12" id="KW-0732">Signal</keyword>
<dbReference type="InterPro" id="IPR000884">
    <property type="entry name" value="TSP1_rpt"/>
</dbReference>
<dbReference type="PRINTS" id="PR01705">
    <property type="entry name" value="TSP1REPEAT"/>
</dbReference>
<keyword evidence="8" id="KW-1015">Disulfide bond</keyword>
<protein>
    <recommendedName>
        <fullName evidence="13">Sema domain-containing protein</fullName>
    </recommendedName>
</protein>
<dbReference type="InterPro" id="IPR027231">
    <property type="entry name" value="Semaphorin"/>
</dbReference>
<proteinExistence type="predicted"/>
<evidence type="ECO:0000256" key="11">
    <source>
        <dbReference type="SAM" id="Phobius"/>
    </source>
</evidence>
<comment type="subcellular location">
    <subcellularLocation>
        <location evidence="1">Membrane</location>
        <topology evidence="1">Single-pass membrane protein</topology>
    </subcellularLocation>
</comment>
<keyword evidence="5" id="KW-0524">Neurogenesis</keyword>
<keyword evidence="4" id="KW-0221">Differentiation</keyword>
<dbReference type="SMART" id="SM00423">
    <property type="entry name" value="PSI"/>
    <property type="match status" value="1"/>
</dbReference>
<dbReference type="PROSITE" id="PS51004">
    <property type="entry name" value="SEMA"/>
    <property type="match status" value="1"/>
</dbReference>
<dbReference type="Pfam" id="PF00090">
    <property type="entry name" value="TSP_1"/>
    <property type="match status" value="5"/>
</dbReference>
<keyword evidence="15" id="KW-1185">Reference proteome</keyword>
<dbReference type="GO" id="GO:0030215">
    <property type="term" value="F:semaphorin receptor binding"/>
    <property type="evidence" value="ECO:0007669"/>
    <property type="project" value="InterPro"/>
</dbReference>
<evidence type="ECO:0000256" key="6">
    <source>
        <dbReference type="ARBA" id="ARBA00022989"/>
    </source>
</evidence>
<dbReference type="PANTHER" id="PTHR11036:SF39">
    <property type="entry name" value="SEMAPHORIN-5B"/>
    <property type="match status" value="1"/>
</dbReference>
<evidence type="ECO:0000256" key="1">
    <source>
        <dbReference type="ARBA" id="ARBA00004167"/>
    </source>
</evidence>
<dbReference type="GO" id="GO:0045499">
    <property type="term" value="F:chemorepellent activity"/>
    <property type="evidence" value="ECO:0007669"/>
    <property type="project" value="TreeGrafter"/>
</dbReference>
<keyword evidence="2 11" id="KW-0812">Transmembrane</keyword>
<evidence type="ECO:0000313" key="15">
    <source>
        <dbReference type="Proteomes" id="UP000694388"/>
    </source>
</evidence>
<dbReference type="InterPro" id="IPR036383">
    <property type="entry name" value="TSP1_rpt_sf"/>
</dbReference>
<name>A0A8C4RAH2_EPTBU</name>
<dbReference type="Gene3D" id="2.130.10.10">
    <property type="entry name" value="YVTN repeat-like/Quinoprotein amine dehydrogenase"/>
    <property type="match status" value="1"/>
</dbReference>
<evidence type="ECO:0000313" key="14">
    <source>
        <dbReference type="Ensembl" id="ENSEBUP00000027259.1"/>
    </source>
</evidence>
<dbReference type="InterPro" id="IPR016201">
    <property type="entry name" value="PSI"/>
</dbReference>
<dbReference type="Gene3D" id="3.30.1680.10">
    <property type="entry name" value="ligand-binding face of the semaphorins, domain 2"/>
    <property type="match status" value="1"/>
</dbReference>
<dbReference type="GO" id="GO:0001755">
    <property type="term" value="P:neural crest cell migration"/>
    <property type="evidence" value="ECO:0007669"/>
    <property type="project" value="TreeGrafter"/>
</dbReference>
<evidence type="ECO:0000256" key="5">
    <source>
        <dbReference type="ARBA" id="ARBA00022902"/>
    </source>
</evidence>
<dbReference type="Pfam" id="PF01403">
    <property type="entry name" value="Sema"/>
    <property type="match status" value="1"/>
</dbReference>
<keyword evidence="3" id="KW-0677">Repeat</keyword>
<dbReference type="FunFam" id="2.20.100.10:FF:000007">
    <property type="entry name" value="Thrombospondin 1"/>
    <property type="match status" value="1"/>
</dbReference>
<dbReference type="Gene3D" id="2.20.100.10">
    <property type="entry name" value="Thrombospondin type-1 (TSP1) repeat"/>
    <property type="match status" value="6"/>
</dbReference>
<feature type="signal peptide" evidence="12">
    <location>
        <begin position="1"/>
        <end position="40"/>
    </location>
</feature>
<evidence type="ECO:0000256" key="9">
    <source>
        <dbReference type="ARBA" id="ARBA00023180"/>
    </source>
</evidence>
<dbReference type="GeneTree" id="ENSGT00940000158036"/>
<evidence type="ECO:0000256" key="4">
    <source>
        <dbReference type="ARBA" id="ARBA00022782"/>
    </source>
</evidence>
<dbReference type="InterPro" id="IPR036352">
    <property type="entry name" value="Semap_dom_sf"/>
</dbReference>
<dbReference type="SMART" id="SM00209">
    <property type="entry name" value="TSP1"/>
    <property type="match status" value="6"/>
</dbReference>